<dbReference type="NCBIfam" id="TIGR00180">
    <property type="entry name" value="parB_part"/>
    <property type="match status" value="1"/>
</dbReference>
<reference evidence="6" key="1">
    <citation type="submission" date="2020-07" db="EMBL/GenBank/DDBJ databases">
        <title>Huge and variable diversity of episymbiotic CPR bacteria and DPANN archaea in groundwater ecosystems.</title>
        <authorList>
            <person name="He C.Y."/>
            <person name="Keren R."/>
            <person name="Whittaker M."/>
            <person name="Farag I.F."/>
            <person name="Doudna J."/>
            <person name="Cate J.H.D."/>
            <person name="Banfield J.F."/>
        </authorList>
    </citation>
    <scope>NUCLEOTIDE SEQUENCE</scope>
    <source>
        <strain evidence="6">NC_groundwater_17_Pr7_B-0.1um_64_12</strain>
    </source>
</reference>
<comment type="similarity">
    <text evidence="1">Belongs to the ParB family.</text>
</comment>
<dbReference type="Pfam" id="PF23552">
    <property type="entry name" value="ParB_C"/>
    <property type="match status" value="1"/>
</dbReference>
<dbReference type="Gene3D" id="1.10.10.2830">
    <property type="match status" value="1"/>
</dbReference>
<evidence type="ECO:0000259" key="5">
    <source>
        <dbReference type="SMART" id="SM00470"/>
    </source>
</evidence>
<dbReference type="PANTHER" id="PTHR33375">
    <property type="entry name" value="CHROMOSOME-PARTITIONING PROTEIN PARB-RELATED"/>
    <property type="match status" value="1"/>
</dbReference>
<dbReference type="Proteomes" id="UP000727962">
    <property type="component" value="Unassembled WGS sequence"/>
</dbReference>
<dbReference type="Gene3D" id="3.90.1530.30">
    <property type="match status" value="1"/>
</dbReference>
<dbReference type="GO" id="GO:0005694">
    <property type="term" value="C:chromosome"/>
    <property type="evidence" value="ECO:0007669"/>
    <property type="project" value="TreeGrafter"/>
</dbReference>
<dbReference type="GO" id="GO:0007059">
    <property type="term" value="P:chromosome segregation"/>
    <property type="evidence" value="ECO:0007669"/>
    <property type="project" value="UniProtKB-KW"/>
</dbReference>
<dbReference type="GO" id="GO:0003677">
    <property type="term" value="F:DNA binding"/>
    <property type="evidence" value="ECO:0007669"/>
    <property type="project" value="UniProtKB-KW"/>
</dbReference>
<evidence type="ECO:0000256" key="2">
    <source>
        <dbReference type="ARBA" id="ARBA00022829"/>
    </source>
</evidence>
<sequence>MRRSLGKGIGHLIAGQIDAHPAEVPIERIVPNGHQPRTTFDGTALAELAASIKAHGVLQPLAVRETSRGSYELIAGERRLRAAALAGLAVVPIVVRDADPKMSLELALVENLQREDIAPLECARAYRELTTRFGLTQEQVAERVGKSRAAVANTLRLLKLPKRILDGLDKGSISEGHARALLGLPNEAQMLATFDQVIAKGLSVREVEEAAKRAPRPRPPAARRKAMPAPDIAALEGALSTHFGTPVTIVSKGSAGQVRIAYYSDEDLQRLTDQLGVSL</sequence>
<dbReference type="SUPFAM" id="SSF110849">
    <property type="entry name" value="ParB/Sulfiredoxin"/>
    <property type="match status" value="1"/>
</dbReference>
<dbReference type="FunFam" id="3.90.1530.30:FF:000001">
    <property type="entry name" value="Chromosome partitioning protein ParB"/>
    <property type="match status" value="1"/>
</dbReference>
<dbReference type="Pfam" id="PF02195">
    <property type="entry name" value="ParB_N"/>
    <property type="match status" value="1"/>
</dbReference>
<dbReference type="InterPro" id="IPR004437">
    <property type="entry name" value="ParB/RepB/Spo0J"/>
</dbReference>
<evidence type="ECO:0000256" key="1">
    <source>
        <dbReference type="ARBA" id="ARBA00006295"/>
    </source>
</evidence>
<dbReference type="SMART" id="SM00470">
    <property type="entry name" value="ParB"/>
    <property type="match status" value="1"/>
</dbReference>
<accession>A0A931LQN2</accession>
<dbReference type="InterPro" id="IPR057240">
    <property type="entry name" value="ParB_dimer_C"/>
</dbReference>
<evidence type="ECO:0000256" key="4">
    <source>
        <dbReference type="SAM" id="MobiDB-lite"/>
    </source>
</evidence>
<name>A0A931LQN2_FIMGI</name>
<comment type="caution">
    <text evidence="6">The sequence shown here is derived from an EMBL/GenBank/DDBJ whole genome shotgun (WGS) entry which is preliminary data.</text>
</comment>
<dbReference type="InterPro" id="IPR036086">
    <property type="entry name" value="ParB/Sulfiredoxin_sf"/>
</dbReference>
<keyword evidence="3" id="KW-0238">DNA-binding</keyword>
<evidence type="ECO:0000256" key="3">
    <source>
        <dbReference type="ARBA" id="ARBA00023125"/>
    </source>
</evidence>
<dbReference type="EMBL" id="JACOSL010000006">
    <property type="protein sequence ID" value="MBI1755690.1"/>
    <property type="molecule type" value="Genomic_DNA"/>
</dbReference>
<dbReference type="GO" id="GO:0045881">
    <property type="term" value="P:positive regulation of sporulation resulting in formation of a cellular spore"/>
    <property type="evidence" value="ECO:0007669"/>
    <property type="project" value="TreeGrafter"/>
</dbReference>
<dbReference type="PANTHER" id="PTHR33375:SF1">
    <property type="entry name" value="CHROMOSOME-PARTITIONING PROTEIN PARB-RELATED"/>
    <property type="match status" value="1"/>
</dbReference>
<dbReference type="InterPro" id="IPR003115">
    <property type="entry name" value="ParB_N"/>
</dbReference>
<feature type="region of interest" description="Disordered" evidence="4">
    <location>
        <begin position="208"/>
        <end position="227"/>
    </location>
</feature>
<dbReference type="InterPro" id="IPR050336">
    <property type="entry name" value="Chromosome_partition/occlusion"/>
</dbReference>
<feature type="domain" description="ParB-like N-terminal" evidence="5">
    <location>
        <begin position="22"/>
        <end position="112"/>
    </location>
</feature>
<dbReference type="AlphaFoldDB" id="A0A931LQN2"/>
<evidence type="ECO:0000313" key="7">
    <source>
        <dbReference type="Proteomes" id="UP000727962"/>
    </source>
</evidence>
<keyword evidence="2" id="KW-0159">Chromosome partition</keyword>
<dbReference type="Pfam" id="PF17762">
    <property type="entry name" value="HTH_ParB"/>
    <property type="match status" value="1"/>
</dbReference>
<organism evidence="6 7">
    <name type="scientific">Fimbriimonas ginsengisoli</name>
    <dbReference type="NCBI Taxonomy" id="1005039"/>
    <lineage>
        <taxon>Bacteria</taxon>
        <taxon>Bacillati</taxon>
        <taxon>Armatimonadota</taxon>
        <taxon>Fimbriimonadia</taxon>
        <taxon>Fimbriimonadales</taxon>
        <taxon>Fimbriimonadaceae</taxon>
        <taxon>Fimbriimonas</taxon>
    </lineage>
</organism>
<dbReference type="InterPro" id="IPR041468">
    <property type="entry name" value="HTH_ParB/Spo0J"/>
</dbReference>
<gene>
    <name evidence="6" type="ORF">HYR64_01105</name>
</gene>
<feature type="compositionally biased region" description="Basic residues" evidence="4">
    <location>
        <begin position="213"/>
        <end position="226"/>
    </location>
</feature>
<proteinExistence type="inferred from homology"/>
<dbReference type="FunFam" id="1.10.10.2830:FF:000001">
    <property type="entry name" value="Chromosome partitioning protein ParB"/>
    <property type="match status" value="1"/>
</dbReference>
<protein>
    <submittedName>
        <fullName evidence="6">ParB/RepB/Spo0J family partition protein</fullName>
    </submittedName>
</protein>
<evidence type="ECO:0000313" key="6">
    <source>
        <dbReference type="EMBL" id="MBI1755690.1"/>
    </source>
</evidence>
<dbReference type="SUPFAM" id="SSF109709">
    <property type="entry name" value="KorB DNA-binding domain-like"/>
    <property type="match status" value="1"/>
</dbReference>